<keyword evidence="3 9" id="KW-0285">Flavoprotein</keyword>
<dbReference type="PIRSF" id="PIRSF000350">
    <property type="entry name" value="Mercury_reductase_MerA"/>
    <property type="match status" value="1"/>
</dbReference>
<dbReference type="InterPro" id="IPR004099">
    <property type="entry name" value="Pyr_nucl-diS_OxRdtase_dimer"/>
</dbReference>
<keyword evidence="13" id="KW-1185">Reference proteome</keyword>
<proteinExistence type="inferred from homology"/>
<dbReference type="PROSITE" id="PS00076">
    <property type="entry name" value="PYRIDINE_REDOX_1"/>
    <property type="match status" value="1"/>
</dbReference>
<evidence type="ECO:0000256" key="7">
    <source>
        <dbReference type="ARBA" id="ARBA00023157"/>
    </source>
</evidence>
<dbReference type="InterPro" id="IPR001100">
    <property type="entry name" value="Pyr_nuc-diS_OxRdtase"/>
</dbReference>
<keyword evidence="8 9" id="KW-0676">Redox-active center</keyword>
<evidence type="ECO:0000259" key="11">
    <source>
        <dbReference type="Pfam" id="PF07992"/>
    </source>
</evidence>
<dbReference type="Pfam" id="PF07992">
    <property type="entry name" value="Pyr_redox_2"/>
    <property type="match status" value="1"/>
</dbReference>
<dbReference type="InterPro" id="IPR036188">
    <property type="entry name" value="FAD/NAD-bd_sf"/>
</dbReference>
<name>A0ABP9LBD9_9RHOB</name>
<evidence type="ECO:0000256" key="4">
    <source>
        <dbReference type="ARBA" id="ARBA00022827"/>
    </source>
</evidence>
<comment type="similarity">
    <text evidence="2 9">Belongs to the class-I pyridine nucleotide-disulfide oxidoreductase family.</text>
</comment>
<evidence type="ECO:0000256" key="8">
    <source>
        <dbReference type="ARBA" id="ARBA00023284"/>
    </source>
</evidence>
<dbReference type="InterPro" id="IPR012999">
    <property type="entry name" value="Pyr_OxRdtase_I_AS"/>
</dbReference>
<dbReference type="RefSeq" id="WP_259550505.1">
    <property type="nucleotide sequence ID" value="NZ_BAABHW010000002.1"/>
</dbReference>
<evidence type="ECO:0000256" key="9">
    <source>
        <dbReference type="RuleBase" id="RU003691"/>
    </source>
</evidence>
<comment type="caution">
    <text evidence="12">The sequence shown here is derived from an EMBL/GenBank/DDBJ whole genome shotgun (WGS) entry which is preliminary data.</text>
</comment>
<keyword evidence="5" id="KW-0521">NADP</keyword>
<reference evidence="13" key="1">
    <citation type="journal article" date="2019" name="Int. J. Syst. Evol. Microbiol.">
        <title>The Global Catalogue of Microorganisms (GCM) 10K type strain sequencing project: providing services to taxonomists for standard genome sequencing and annotation.</title>
        <authorList>
            <consortium name="The Broad Institute Genomics Platform"/>
            <consortium name="The Broad Institute Genome Sequencing Center for Infectious Disease"/>
            <person name="Wu L."/>
            <person name="Ma J."/>
        </authorList>
    </citation>
    <scope>NUCLEOTIDE SEQUENCE [LARGE SCALE GENOMIC DNA]</scope>
    <source>
        <strain evidence="13">JCM 18015</strain>
    </source>
</reference>
<evidence type="ECO:0000256" key="3">
    <source>
        <dbReference type="ARBA" id="ARBA00022630"/>
    </source>
</evidence>
<evidence type="ECO:0000313" key="13">
    <source>
        <dbReference type="Proteomes" id="UP001499910"/>
    </source>
</evidence>
<keyword evidence="6 9" id="KW-0560">Oxidoreductase</keyword>
<evidence type="ECO:0000256" key="5">
    <source>
        <dbReference type="ARBA" id="ARBA00022857"/>
    </source>
</evidence>
<dbReference type="PANTHER" id="PTHR43014:SF4">
    <property type="entry name" value="PYRIDINE NUCLEOTIDE-DISULFIDE OXIDOREDUCTASE RCLA-RELATED"/>
    <property type="match status" value="1"/>
</dbReference>
<feature type="domain" description="Pyridine nucleotide-disulphide oxidoreductase dimerisation" evidence="10">
    <location>
        <begin position="338"/>
        <end position="445"/>
    </location>
</feature>
<keyword evidence="7" id="KW-1015">Disulfide bond</keyword>
<organism evidence="12 13">
    <name type="scientific">[Roseibacterium] beibuensis</name>
    <dbReference type="NCBI Taxonomy" id="1193142"/>
    <lineage>
        <taxon>Bacteria</taxon>
        <taxon>Pseudomonadati</taxon>
        <taxon>Pseudomonadota</taxon>
        <taxon>Alphaproteobacteria</taxon>
        <taxon>Rhodobacterales</taxon>
        <taxon>Roseobacteraceae</taxon>
        <taxon>Roseicyclus</taxon>
    </lineage>
</organism>
<evidence type="ECO:0000256" key="2">
    <source>
        <dbReference type="ARBA" id="ARBA00007532"/>
    </source>
</evidence>
<dbReference type="PRINTS" id="PR00411">
    <property type="entry name" value="PNDRDTASEI"/>
</dbReference>
<sequence>MTNRIETDICVIGAGSGGLSVAAGAVQMGARVVLIEGHEMGGDCLNFGCVPSKALLAAGHKAHDTAQAAFGVAGHEPAPDFAAAKDHVRSVIETIAPVDSQERFEGLGVHVIRALARFISETEVQAGDTVVKARRFVIATGSRPFVPPIPGLDEVQHHTNETIFDLRDRPLHLLIIGGGPIGMEMAQAHRRLGCEVTVLEGDKALGKDDPEAAEIVLASLRAEGIEIVEGAQVARVSGGDGNITLDTEDGRRFSGSHLLVAVGRQANVDTLDLKKAGVDYDTRGVTVDKGLRSTNRRVYAVGDVAGGMQFTHVAGYHGGLVIRPLLFGLPAKAKTAHIPWATYTDPELAQVGLTEAQARKAHGDKLFVARAEFAHNDRAIATGQTKGFAKVMVVRGKPVGATIVGAGAGDLIQTWALAIANGMKMSAIASMVAPYPTMGEINKRAAGAYFSPKLFENPWVKRVVRTIQRVIP</sequence>
<dbReference type="Pfam" id="PF02852">
    <property type="entry name" value="Pyr_redox_dim"/>
    <property type="match status" value="1"/>
</dbReference>
<dbReference type="PRINTS" id="PR00368">
    <property type="entry name" value="FADPNR"/>
</dbReference>
<evidence type="ECO:0000313" key="12">
    <source>
        <dbReference type="EMBL" id="GAA5073692.1"/>
    </source>
</evidence>
<accession>A0ABP9LBD9</accession>
<dbReference type="Gene3D" id="3.50.50.60">
    <property type="entry name" value="FAD/NAD(P)-binding domain"/>
    <property type="match status" value="2"/>
</dbReference>
<dbReference type="PANTHER" id="PTHR43014">
    <property type="entry name" value="MERCURIC REDUCTASE"/>
    <property type="match status" value="1"/>
</dbReference>
<protein>
    <submittedName>
        <fullName evidence="12">FAD-dependent oxidoreductase</fullName>
    </submittedName>
</protein>
<evidence type="ECO:0000256" key="6">
    <source>
        <dbReference type="ARBA" id="ARBA00023002"/>
    </source>
</evidence>
<evidence type="ECO:0000259" key="10">
    <source>
        <dbReference type="Pfam" id="PF02852"/>
    </source>
</evidence>
<gene>
    <name evidence="12" type="ORF">GCM10023209_19880</name>
</gene>
<feature type="domain" description="FAD/NAD(P)-binding" evidence="11">
    <location>
        <begin position="8"/>
        <end position="318"/>
    </location>
</feature>
<dbReference type="Proteomes" id="UP001499910">
    <property type="component" value="Unassembled WGS sequence"/>
</dbReference>
<keyword evidence="4 9" id="KW-0274">FAD</keyword>
<evidence type="ECO:0000256" key="1">
    <source>
        <dbReference type="ARBA" id="ARBA00001974"/>
    </source>
</evidence>
<dbReference type="Gene3D" id="3.30.390.30">
    <property type="match status" value="1"/>
</dbReference>
<dbReference type="EMBL" id="BAABHW010000002">
    <property type="protein sequence ID" value="GAA5073692.1"/>
    <property type="molecule type" value="Genomic_DNA"/>
</dbReference>
<dbReference type="InterPro" id="IPR016156">
    <property type="entry name" value="FAD/NAD-linked_Rdtase_dimer_sf"/>
</dbReference>
<dbReference type="SUPFAM" id="SSF55424">
    <property type="entry name" value="FAD/NAD-linked reductases, dimerisation (C-terminal) domain"/>
    <property type="match status" value="1"/>
</dbReference>
<comment type="cofactor">
    <cofactor evidence="1">
        <name>FAD</name>
        <dbReference type="ChEBI" id="CHEBI:57692"/>
    </cofactor>
</comment>
<dbReference type="InterPro" id="IPR023753">
    <property type="entry name" value="FAD/NAD-binding_dom"/>
</dbReference>
<dbReference type="SUPFAM" id="SSF51905">
    <property type="entry name" value="FAD/NAD(P)-binding domain"/>
    <property type="match status" value="1"/>
</dbReference>